<proteinExistence type="predicted"/>
<keyword evidence="2" id="KW-1185">Reference proteome</keyword>
<reference evidence="1 2" key="1">
    <citation type="submission" date="2017-01" db="EMBL/GenBank/DDBJ databases">
        <authorList>
            <person name="Mah S.A."/>
            <person name="Swanson W.J."/>
            <person name="Moy G.W."/>
            <person name="Vacquier V.D."/>
        </authorList>
    </citation>
    <scope>NUCLEOTIDE SEQUENCE [LARGE SCALE GENOMIC DNA]</scope>
</reference>
<organism evidence="1 2">
    <name type="scientific">Erwinia phage vB_EamM_Yoloswag</name>
    <dbReference type="NCBI Taxonomy" id="1958956"/>
    <lineage>
        <taxon>Viruses</taxon>
        <taxon>Duplodnaviria</taxon>
        <taxon>Heunggongvirae</taxon>
        <taxon>Uroviricota</taxon>
        <taxon>Caudoviricetes</taxon>
        <taxon>Yoloswagvirus</taxon>
        <taxon>Yoloswagvirus yoloswag</taxon>
    </lineage>
</organism>
<evidence type="ECO:0000313" key="1">
    <source>
        <dbReference type="EMBL" id="AQT28772.1"/>
    </source>
</evidence>
<gene>
    <name evidence="1" type="ORF">YOLOSWAG_302</name>
</gene>
<name>A0A1S6L3M2_9CAUD</name>
<protein>
    <submittedName>
        <fullName evidence="1">Uncharacterized protein</fullName>
    </submittedName>
</protein>
<sequence>MRKPDDAQVEVWFNQPQQTIVEFDQEITKKGKFKLKAVVSRRAKQRIRFCCEEAQQMLVREISEADAVEDKINAMQWRRLIEATERAIRILVIEASLKTFEMKL</sequence>
<dbReference type="Proteomes" id="UP000221250">
    <property type="component" value="Segment"/>
</dbReference>
<dbReference type="EMBL" id="KY448244">
    <property type="protein sequence ID" value="AQT28772.1"/>
    <property type="molecule type" value="Genomic_DNA"/>
</dbReference>
<evidence type="ECO:0000313" key="2">
    <source>
        <dbReference type="Proteomes" id="UP000221250"/>
    </source>
</evidence>
<accession>A0A1S6L3M2</accession>